<proteinExistence type="predicted"/>
<evidence type="ECO:0000313" key="2">
    <source>
        <dbReference type="Proteomes" id="UP001454036"/>
    </source>
</evidence>
<evidence type="ECO:0000313" key="1">
    <source>
        <dbReference type="EMBL" id="GAA0153739.1"/>
    </source>
</evidence>
<protein>
    <submittedName>
        <fullName evidence="1">Uncharacterized protein</fullName>
    </submittedName>
</protein>
<sequence length="133" mass="14848">MASTFSISSPILIQKPSNISKNNPVISRLLVIRASKGHVTTSNCTSLQIRSSPMIKVFEDRSKGIICYRDASGEITCEGYDDEGPRLHQQHSRITCDFRDMTEVVDLFQSWIQRVDGAEYSHGVLGLNGQMDN</sequence>
<dbReference type="EMBL" id="BAABME010002243">
    <property type="protein sequence ID" value="GAA0153739.1"/>
    <property type="molecule type" value="Genomic_DNA"/>
</dbReference>
<reference evidence="1 2" key="1">
    <citation type="submission" date="2024-01" db="EMBL/GenBank/DDBJ databases">
        <title>The complete chloroplast genome sequence of Lithospermum erythrorhizon: insights into the phylogenetic relationship among Boraginaceae species and the maternal lineages of purple gromwells.</title>
        <authorList>
            <person name="Okada T."/>
            <person name="Watanabe K."/>
        </authorList>
    </citation>
    <scope>NUCLEOTIDE SEQUENCE [LARGE SCALE GENOMIC DNA]</scope>
</reference>
<gene>
    <name evidence="1" type="ORF">LIER_11906</name>
</gene>
<organism evidence="1 2">
    <name type="scientific">Lithospermum erythrorhizon</name>
    <name type="common">Purple gromwell</name>
    <name type="synonym">Lithospermum officinale var. erythrorhizon</name>
    <dbReference type="NCBI Taxonomy" id="34254"/>
    <lineage>
        <taxon>Eukaryota</taxon>
        <taxon>Viridiplantae</taxon>
        <taxon>Streptophyta</taxon>
        <taxon>Embryophyta</taxon>
        <taxon>Tracheophyta</taxon>
        <taxon>Spermatophyta</taxon>
        <taxon>Magnoliopsida</taxon>
        <taxon>eudicotyledons</taxon>
        <taxon>Gunneridae</taxon>
        <taxon>Pentapetalae</taxon>
        <taxon>asterids</taxon>
        <taxon>lamiids</taxon>
        <taxon>Boraginales</taxon>
        <taxon>Boraginaceae</taxon>
        <taxon>Boraginoideae</taxon>
        <taxon>Lithospermeae</taxon>
        <taxon>Lithospermum</taxon>
    </lineage>
</organism>
<keyword evidence="2" id="KW-1185">Reference proteome</keyword>
<dbReference type="Proteomes" id="UP001454036">
    <property type="component" value="Unassembled WGS sequence"/>
</dbReference>
<comment type="caution">
    <text evidence="1">The sequence shown here is derived from an EMBL/GenBank/DDBJ whole genome shotgun (WGS) entry which is preliminary data.</text>
</comment>
<accession>A0AAV3PPQ0</accession>
<name>A0AAV3PPQ0_LITER</name>
<dbReference type="PANTHER" id="PTHR34206:SF1">
    <property type="entry name" value="OS10G0390701 PROTEIN"/>
    <property type="match status" value="1"/>
</dbReference>
<dbReference type="AlphaFoldDB" id="A0AAV3PPQ0"/>
<dbReference type="PANTHER" id="PTHR34206">
    <property type="entry name" value="OS06G0193300 PROTEIN"/>
    <property type="match status" value="1"/>
</dbReference>